<feature type="region of interest" description="Disordered" evidence="1">
    <location>
        <begin position="94"/>
        <end position="118"/>
    </location>
</feature>
<dbReference type="PANTHER" id="PTHR35381">
    <property type="entry name" value="EF-HAND DOMAIN-CONTAINING PROTEIN"/>
    <property type="match status" value="1"/>
</dbReference>
<evidence type="ECO:0000313" key="3">
    <source>
        <dbReference type="Proteomes" id="UP000187209"/>
    </source>
</evidence>
<reference evidence="2 3" key="1">
    <citation type="submission" date="2016-11" db="EMBL/GenBank/DDBJ databases">
        <title>The macronuclear genome of Stentor coeruleus: a giant cell with tiny introns.</title>
        <authorList>
            <person name="Slabodnick M."/>
            <person name="Ruby J.G."/>
            <person name="Reiff S.B."/>
            <person name="Swart E.C."/>
            <person name="Gosai S."/>
            <person name="Prabakaran S."/>
            <person name="Witkowska E."/>
            <person name="Larue G.E."/>
            <person name="Fisher S."/>
            <person name="Freeman R.M."/>
            <person name="Gunawardena J."/>
            <person name="Chu W."/>
            <person name="Stover N.A."/>
            <person name="Gregory B.D."/>
            <person name="Nowacki M."/>
            <person name="Derisi J."/>
            <person name="Roy S.W."/>
            <person name="Marshall W.F."/>
            <person name="Sood P."/>
        </authorList>
    </citation>
    <scope>NUCLEOTIDE SEQUENCE [LARGE SCALE GENOMIC DNA]</scope>
    <source>
        <strain evidence="2">WM001</strain>
    </source>
</reference>
<gene>
    <name evidence="2" type="ORF">SteCoe_4694</name>
</gene>
<feature type="compositionally biased region" description="Basic and acidic residues" evidence="1">
    <location>
        <begin position="233"/>
        <end position="248"/>
    </location>
</feature>
<accession>A0A1R2CU70</accession>
<dbReference type="PANTHER" id="PTHR35381:SF1">
    <property type="entry name" value="EF-HAND DOMAIN-CONTAINING PROTEIN"/>
    <property type="match status" value="1"/>
</dbReference>
<dbReference type="EMBL" id="MPUH01000059">
    <property type="protein sequence ID" value="OMJ92557.1"/>
    <property type="molecule type" value="Genomic_DNA"/>
</dbReference>
<organism evidence="2 3">
    <name type="scientific">Stentor coeruleus</name>
    <dbReference type="NCBI Taxonomy" id="5963"/>
    <lineage>
        <taxon>Eukaryota</taxon>
        <taxon>Sar</taxon>
        <taxon>Alveolata</taxon>
        <taxon>Ciliophora</taxon>
        <taxon>Postciliodesmatophora</taxon>
        <taxon>Heterotrichea</taxon>
        <taxon>Heterotrichida</taxon>
        <taxon>Stentoridae</taxon>
        <taxon>Stentor</taxon>
    </lineage>
</organism>
<evidence type="ECO:0000313" key="2">
    <source>
        <dbReference type="EMBL" id="OMJ92557.1"/>
    </source>
</evidence>
<protein>
    <submittedName>
        <fullName evidence="2">Uncharacterized protein</fullName>
    </submittedName>
</protein>
<dbReference type="Proteomes" id="UP000187209">
    <property type="component" value="Unassembled WGS sequence"/>
</dbReference>
<keyword evidence="3" id="KW-1185">Reference proteome</keyword>
<dbReference type="AlphaFoldDB" id="A0A1R2CU70"/>
<name>A0A1R2CU70_9CILI</name>
<feature type="region of interest" description="Disordered" evidence="1">
    <location>
        <begin position="228"/>
        <end position="248"/>
    </location>
</feature>
<feature type="compositionally biased region" description="Polar residues" evidence="1">
    <location>
        <begin position="98"/>
        <end position="113"/>
    </location>
</feature>
<comment type="caution">
    <text evidence="2">The sequence shown here is derived from an EMBL/GenBank/DDBJ whole genome shotgun (WGS) entry which is preliminary data.</text>
</comment>
<sequence length="248" mass="28694">MNISGKRELIVLTIDLGPKKDEIHVRDTDTPLNLAQEFCKRNNLNTEAEIPISQYISLSLSKLTSPTKPKTPHLSSNVASEIILQAKRLVREKANARTPKNSKSMTKSPSKKCTTPRKKLPGERLYYQGLADKKNKEEYAKEIMAEREADEIGQATFRPMINRNSSSRGMRNEDGFMYNDRKMKEKLVFQRIVKMGEEMKTCTFKPNVNKMSLMMDKIKTKDRNLHLYLNSRRKTEESPPRTTDRKNR</sequence>
<evidence type="ECO:0000256" key="1">
    <source>
        <dbReference type="SAM" id="MobiDB-lite"/>
    </source>
</evidence>
<proteinExistence type="predicted"/>